<gene>
    <name evidence="2" type="ORF">K7862_00965</name>
</gene>
<accession>A0ABS7PZX9</accession>
<organism evidence="2 3">
    <name type="scientific">Actinacidiphila acidipaludis</name>
    <dbReference type="NCBI Taxonomy" id="2873382"/>
    <lineage>
        <taxon>Bacteria</taxon>
        <taxon>Bacillati</taxon>
        <taxon>Actinomycetota</taxon>
        <taxon>Actinomycetes</taxon>
        <taxon>Kitasatosporales</taxon>
        <taxon>Streptomycetaceae</taxon>
        <taxon>Actinacidiphila</taxon>
    </lineage>
</organism>
<dbReference type="RefSeq" id="WP_222959479.1">
    <property type="nucleotide sequence ID" value="NZ_JAINZZ010000001.1"/>
</dbReference>
<dbReference type="EMBL" id="JAINZZ010000001">
    <property type="protein sequence ID" value="MBY8876211.1"/>
    <property type="molecule type" value="Genomic_DNA"/>
</dbReference>
<name>A0ABS7PZX9_9ACTN</name>
<reference evidence="2 3" key="1">
    <citation type="submission" date="2021-08" db="EMBL/GenBank/DDBJ databases">
        <title>WGS of actinomycetes from Thailand.</title>
        <authorList>
            <person name="Thawai C."/>
        </authorList>
    </citation>
    <scope>NUCLEOTIDE SEQUENCE [LARGE SCALE GENOMIC DNA]</scope>
    <source>
        <strain evidence="2 3">PLK6-54</strain>
    </source>
</reference>
<comment type="caution">
    <text evidence="2">The sequence shown here is derived from an EMBL/GenBank/DDBJ whole genome shotgun (WGS) entry which is preliminary data.</text>
</comment>
<sequence>MFERVVTKEGAAFETLAWKVRNELAAAGLPVVWPGADPALVAGAEVDVDYGADAAGGVFVAWQASPRLQACSSRAFRLKQLDEPVLRHSHAVGAAMMQAMASVLASAGYSVEDARDDYRPQQLRVLAGPPSGRSRVWQLRDDELDAPGWREAPADSADRGTPPE</sequence>
<keyword evidence="3" id="KW-1185">Reference proteome</keyword>
<dbReference type="Proteomes" id="UP000778578">
    <property type="component" value="Unassembled WGS sequence"/>
</dbReference>
<protein>
    <submittedName>
        <fullName evidence="2">Uncharacterized protein</fullName>
    </submittedName>
</protein>
<proteinExistence type="predicted"/>
<evidence type="ECO:0000313" key="3">
    <source>
        <dbReference type="Proteomes" id="UP000778578"/>
    </source>
</evidence>
<evidence type="ECO:0000256" key="1">
    <source>
        <dbReference type="SAM" id="MobiDB-lite"/>
    </source>
</evidence>
<feature type="region of interest" description="Disordered" evidence="1">
    <location>
        <begin position="142"/>
        <end position="164"/>
    </location>
</feature>
<evidence type="ECO:0000313" key="2">
    <source>
        <dbReference type="EMBL" id="MBY8876211.1"/>
    </source>
</evidence>